<evidence type="ECO:0000313" key="3">
    <source>
        <dbReference type="Proteomes" id="UP001476950"/>
    </source>
</evidence>
<keyword evidence="3" id="KW-1185">Reference proteome</keyword>
<protein>
    <submittedName>
        <fullName evidence="2">Uncharacterized protein</fullName>
    </submittedName>
</protein>
<dbReference type="RefSeq" id="WP_348250621.1">
    <property type="nucleotide sequence ID" value="NZ_JAMPLM010000050.1"/>
</dbReference>
<gene>
    <name evidence="2" type="ORF">NDI38_26870</name>
</gene>
<reference evidence="2 3" key="1">
    <citation type="submission" date="2022-04" db="EMBL/GenBank/DDBJ databases">
        <title>Positive selection, recombination, and allopatry shape intraspecific diversity of widespread and dominant cyanobacteria.</title>
        <authorList>
            <person name="Wei J."/>
            <person name="Shu W."/>
            <person name="Hu C."/>
        </authorList>
    </citation>
    <scope>NUCLEOTIDE SEQUENCE [LARGE SCALE GENOMIC DNA]</scope>
    <source>
        <strain evidence="2 3">AS-A4</strain>
    </source>
</reference>
<name>A0ABV0KRZ6_9CYAN</name>
<dbReference type="InterPro" id="IPR006311">
    <property type="entry name" value="TAT_signal"/>
</dbReference>
<dbReference type="PROSITE" id="PS51318">
    <property type="entry name" value="TAT"/>
    <property type="match status" value="1"/>
</dbReference>
<feature type="compositionally biased region" description="Low complexity" evidence="1">
    <location>
        <begin position="48"/>
        <end position="59"/>
    </location>
</feature>
<sequence>MMNTRRNLIKGAVMTTTGSVFGAMSSFKLQKATAQQPVAQASERSQTSSSRLLAARLLS</sequence>
<comment type="caution">
    <text evidence="2">The sequence shown here is derived from an EMBL/GenBank/DDBJ whole genome shotgun (WGS) entry which is preliminary data.</text>
</comment>
<proteinExistence type="predicted"/>
<dbReference type="Proteomes" id="UP001476950">
    <property type="component" value="Unassembled WGS sequence"/>
</dbReference>
<feature type="region of interest" description="Disordered" evidence="1">
    <location>
        <begin position="37"/>
        <end position="59"/>
    </location>
</feature>
<accession>A0ABV0KRZ6</accession>
<evidence type="ECO:0000256" key="1">
    <source>
        <dbReference type="SAM" id="MobiDB-lite"/>
    </source>
</evidence>
<evidence type="ECO:0000313" key="2">
    <source>
        <dbReference type="EMBL" id="MEP1062002.1"/>
    </source>
</evidence>
<feature type="compositionally biased region" description="Polar residues" evidence="1">
    <location>
        <begin position="37"/>
        <end position="47"/>
    </location>
</feature>
<dbReference type="EMBL" id="JAMPLM010000050">
    <property type="protein sequence ID" value="MEP1062002.1"/>
    <property type="molecule type" value="Genomic_DNA"/>
</dbReference>
<organism evidence="2 3">
    <name type="scientific">Stenomitos frigidus AS-A4</name>
    <dbReference type="NCBI Taxonomy" id="2933935"/>
    <lineage>
        <taxon>Bacteria</taxon>
        <taxon>Bacillati</taxon>
        <taxon>Cyanobacteriota</taxon>
        <taxon>Cyanophyceae</taxon>
        <taxon>Leptolyngbyales</taxon>
        <taxon>Leptolyngbyaceae</taxon>
        <taxon>Stenomitos</taxon>
    </lineage>
</organism>